<proteinExistence type="predicted"/>
<organism evidence="1 2">
    <name type="scientific">Meloidogyne enterolobii</name>
    <name type="common">Root-knot nematode worm</name>
    <name type="synonym">Meloidogyne mayaguensis</name>
    <dbReference type="NCBI Taxonomy" id="390850"/>
    <lineage>
        <taxon>Eukaryota</taxon>
        <taxon>Metazoa</taxon>
        <taxon>Ecdysozoa</taxon>
        <taxon>Nematoda</taxon>
        <taxon>Chromadorea</taxon>
        <taxon>Rhabditida</taxon>
        <taxon>Tylenchina</taxon>
        <taxon>Tylenchomorpha</taxon>
        <taxon>Tylenchoidea</taxon>
        <taxon>Meloidogynidae</taxon>
        <taxon>Meloidogyninae</taxon>
        <taxon>Meloidogyne</taxon>
    </lineage>
</organism>
<dbReference type="EMBL" id="CAJEWN010000180">
    <property type="protein sequence ID" value="CAD2171272.1"/>
    <property type="molecule type" value="Genomic_DNA"/>
</dbReference>
<gene>
    <name evidence="1" type="ORF">MENT_LOCUS22733</name>
</gene>
<sequence length="92" mass="10751">MSSKTTTKFSTNQVTVILWFRGTSMPQVHCKFAESGETATPSVTQVEFHFMVYLHFEDVLWNLIRHKTFFVIVDLPIQVIYCSMLVNNAKFW</sequence>
<comment type="caution">
    <text evidence="1">The sequence shown here is derived from an EMBL/GenBank/DDBJ whole genome shotgun (WGS) entry which is preliminary data.</text>
</comment>
<protein>
    <submittedName>
        <fullName evidence="1">Uncharacterized protein</fullName>
    </submittedName>
</protein>
<accession>A0A6V7V8Y8</accession>
<reference evidence="1 2" key="1">
    <citation type="submission" date="2020-08" db="EMBL/GenBank/DDBJ databases">
        <authorList>
            <person name="Koutsovoulos G."/>
            <person name="Danchin GJ E."/>
        </authorList>
    </citation>
    <scope>NUCLEOTIDE SEQUENCE [LARGE SCALE GENOMIC DNA]</scope>
</reference>
<name>A0A6V7V8Y8_MELEN</name>
<dbReference type="Proteomes" id="UP000580250">
    <property type="component" value="Unassembled WGS sequence"/>
</dbReference>
<evidence type="ECO:0000313" key="2">
    <source>
        <dbReference type="Proteomes" id="UP000580250"/>
    </source>
</evidence>
<evidence type="ECO:0000313" key="1">
    <source>
        <dbReference type="EMBL" id="CAD2171272.1"/>
    </source>
</evidence>
<dbReference type="AlphaFoldDB" id="A0A6V7V8Y8"/>
<dbReference type="OrthoDB" id="427186at2759"/>